<geneLocation type="chloroplast" evidence="9"/>
<evidence type="ECO:0000256" key="6">
    <source>
        <dbReference type="ARBA" id="ARBA00048552"/>
    </source>
</evidence>
<sequence length="193" mass="22473">RYTTYSEEHKLTEYLKYYSASMHLVKQATEITSSIRELFTTTPLSQYLDQINPLGELAHKRRLQLTGPGGLSSEHVPLSARFSQRSHDHRFCPVETPEGKRIGLVISLAQYAIPSADGFILFPYKKIIQGRIQSEIHYLDIEQERKFYICSWKQLVSYKENIREHLFQKKINATRGGKTLNINPNKLEYINLR</sequence>
<evidence type="ECO:0000256" key="1">
    <source>
        <dbReference type="ARBA" id="ARBA00012418"/>
    </source>
</evidence>
<feature type="domain" description="RNA polymerase Rpb2" evidence="8">
    <location>
        <begin position="46"/>
        <end position="112"/>
    </location>
</feature>
<evidence type="ECO:0000256" key="4">
    <source>
        <dbReference type="ARBA" id="ARBA00022695"/>
    </source>
</evidence>
<reference evidence="9" key="1">
    <citation type="journal article" date="2013" name="Mol. Biol. Evol.">
        <title>A tertiary plastid gains RNA editing in its new host.</title>
        <authorList>
            <person name="Jackson C.J."/>
            <person name="Gornik S.G."/>
            <person name="Waller R.F."/>
        </authorList>
    </citation>
    <scope>NUCLEOTIDE SEQUENCE</scope>
</reference>
<name>L7QI77_KARVE</name>
<dbReference type="InterPro" id="IPR042107">
    <property type="entry name" value="DNA-dir_RNA_pol_bsu_ext_1_sf"/>
</dbReference>
<keyword evidence="3" id="KW-0808">Transferase</keyword>
<comment type="catalytic activity">
    <reaction evidence="6">
        <text>RNA(n) + a ribonucleoside 5'-triphosphate = RNA(n+1) + diphosphate</text>
        <dbReference type="Rhea" id="RHEA:21248"/>
        <dbReference type="Rhea" id="RHEA-COMP:14527"/>
        <dbReference type="Rhea" id="RHEA-COMP:17342"/>
        <dbReference type="ChEBI" id="CHEBI:33019"/>
        <dbReference type="ChEBI" id="CHEBI:61557"/>
        <dbReference type="ChEBI" id="CHEBI:140395"/>
        <dbReference type="EC" id="2.7.7.6"/>
    </reaction>
</comment>
<evidence type="ECO:0000313" key="9">
    <source>
        <dbReference type="EMBL" id="AGB58300.1"/>
    </source>
</evidence>
<evidence type="ECO:0000256" key="5">
    <source>
        <dbReference type="ARBA" id="ARBA00023163"/>
    </source>
</evidence>
<protein>
    <recommendedName>
        <fullName evidence="1">DNA-directed RNA polymerase</fullName>
        <ecNumber evidence="1">2.7.7.6</ecNumber>
    </recommendedName>
</protein>
<evidence type="ECO:0000256" key="3">
    <source>
        <dbReference type="ARBA" id="ARBA00022679"/>
    </source>
</evidence>
<keyword evidence="9" id="KW-0150">Chloroplast</keyword>
<feature type="non-terminal residue" evidence="9">
    <location>
        <position position="193"/>
    </location>
</feature>
<accession>L7QI77</accession>
<dbReference type="GO" id="GO:0003899">
    <property type="term" value="F:DNA-directed RNA polymerase activity"/>
    <property type="evidence" value="ECO:0007669"/>
    <property type="project" value="UniProtKB-EC"/>
</dbReference>
<dbReference type="EC" id="2.7.7.6" evidence="1"/>
<dbReference type="GO" id="GO:0006351">
    <property type="term" value="P:DNA-templated transcription"/>
    <property type="evidence" value="ECO:0007669"/>
    <property type="project" value="InterPro"/>
</dbReference>
<comment type="similarity">
    <text evidence="7">Belongs to the RNA polymerase beta chain family.</text>
</comment>
<dbReference type="SUPFAM" id="SSF64484">
    <property type="entry name" value="beta and beta-prime subunits of DNA dependent RNA-polymerase"/>
    <property type="match status" value="1"/>
</dbReference>
<dbReference type="InterPro" id="IPR007645">
    <property type="entry name" value="RNA_pol_Rpb2_3"/>
</dbReference>
<evidence type="ECO:0000256" key="7">
    <source>
        <dbReference type="RuleBase" id="RU000434"/>
    </source>
</evidence>
<organism evidence="9">
    <name type="scientific">Karlodinium veneficum</name>
    <name type="common">Dinoflagellate</name>
    <name type="synonym">Karlodinium micrum</name>
    <dbReference type="NCBI Taxonomy" id="407301"/>
    <lineage>
        <taxon>Eukaryota</taxon>
        <taxon>Sar</taxon>
        <taxon>Alveolata</taxon>
        <taxon>Dinophyceae</taxon>
        <taxon>Gymnodiniales</taxon>
        <taxon>Kareniaceae</taxon>
        <taxon>Karlodinium</taxon>
    </lineage>
</organism>
<keyword evidence="9" id="KW-0934">Plastid</keyword>
<feature type="non-terminal residue" evidence="9">
    <location>
        <position position="1"/>
    </location>
</feature>
<evidence type="ECO:0000256" key="2">
    <source>
        <dbReference type="ARBA" id="ARBA00022478"/>
    </source>
</evidence>
<evidence type="ECO:0000259" key="8">
    <source>
        <dbReference type="Pfam" id="PF04565"/>
    </source>
</evidence>
<proteinExistence type="evidence at transcript level"/>
<dbReference type="GO" id="GO:0000428">
    <property type="term" value="C:DNA-directed RNA polymerase complex"/>
    <property type="evidence" value="ECO:0007669"/>
    <property type="project" value="UniProtKB-KW"/>
</dbReference>
<dbReference type="EMBL" id="JX945982">
    <property type="protein sequence ID" value="AGB58301.1"/>
    <property type="molecule type" value="mRNA"/>
</dbReference>
<dbReference type="GO" id="GO:0003677">
    <property type="term" value="F:DNA binding"/>
    <property type="evidence" value="ECO:0007669"/>
    <property type="project" value="InterPro"/>
</dbReference>
<keyword evidence="5" id="KW-0804">Transcription</keyword>
<dbReference type="Gene3D" id="3.90.1100.10">
    <property type="match status" value="1"/>
</dbReference>
<dbReference type="EMBL" id="JX945981">
    <property type="protein sequence ID" value="AGB58300.1"/>
    <property type="molecule type" value="Genomic_DNA"/>
</dbReference>
<keyword evidence="2" id="KW-0240">DNA-directed RNA polymerase</keyword>
<dbReference type="Gene3D" id="2.30.150.10">
    <property type="entry name" value="DNA-directed RNA polymerase, beta subunit, external 1 domain"/>
    <property type="match status" value="1"/>
</dbReference>
<gene>
    <name evidence="9" type="primary">rpoB</name>
</gene>
<keyword evidence="4" id="KW-0548">Nucleotidyltransferase</keyword>
<dbReference type="AlphaFoldDB" id="L7QI77"/>
<dbReference type="Pfam" id="PF04565">
    <property type="entry name" value="RNA_pol_Rpb2_3"/>
    <property type="match status" value="1"/>
</dbReference>